<accession>A0ABR0NL82</accession>
<gene>
    <name evidence="2" type="ORF">PVK06_029693</name>
</gene>
<reference evidence="2 3" key="1">
    <citation type="submission" date="2023-03" db="EMBL/GenBank/DDBJ databases">
        <title>WGS of Gossypium arboreum.</title>
        <authorList>
            <person name="Yu D."/>
        </authorList>
    </citation>
    <scope>NUCLEOTIDE SEQUENCE [LARGE SCALE GENOMIC DNA]</scope>
    <source>
        <tissue evidence="2">Leaf</tissue>
    </source>
</reference>
<keyword evidence="1" id="KW-0472">Membrane</keyword>
<evidence type="ECO:0000313" key="2">
    <source>
        <dbReference type="EMBL" id="KAK5802111.1"/>
    </source>
</evidence>
<sequence length="240" mass="27508">MKCPEALFYLPLIASIGMSLAMQFYQSLMGYLMPILANCTEYEIKKGDDAMFDQALDIPIESDGGDLGGIIGYSIDDSDSEEVNISTKKWLEFNSVVDMDHPIFSIGMLLPDKKQLKATRKDRVNVILKKDGKLRVRVVCKDACGWTLYGRKFTKDRNHPTFQIRTYILDARDRSILTMAENIRFKLMNRFYVKRNAADKCSGPLCPKIQKKLDKNKEISGQYRPQSPTLRKFQIRCPTN</sequence>
<protein>
    <submittedName>
        <fullName evidence="2">Uncharacterized protein</fullName>
    </submittedName>
</protein>
<dbReference type="Proteomes" id="UP001358586">
    <property type="component" value="Chromosome 9"/>
</dbReference>
<name>A0ABR0NL82_GOSAR</name>
<keyword evidence="1" id="KW-0812">Transmembrane</keyword>
<comment type="caution">
    <text evidence="2">The sequence shown here is derived from an EMBL/GenBank/DDBJ whole genome shotgun (WGS) entry which is preliminary data.</text>
</comment>
<evidence type="ECO:0000256" key="1">
    <source>
        <dbReference type="SAM" id="Phobius"/>
    </source>
</evidence>
<proteinExistence type="predicted"/>
<evidence type="ECO:0000313" key="3">
    <source>
        <dbReference type="Proteomes" id="UP001358586"/>
    </source>
</evidence>
<dbReference type="EMBL" id="JARKNE010000009">
    <property type="protein sequence ID" value="KAK5802111.1"/>
    <property type="molecule type" value="Genomic_DNA"/>
</dbReference>
<keyword evidence="3" id="KW-1185">Reference proteome</keyword>
<organism evidence="2 3">
    <name type="scientific">Gossypium arboreum</name>
    <name type="common">Tree cotton</name>
    <name type="synonym">Gossypium nanking</name>
    <dbReference type="NCBI Taxonomy" id="29729"/>
    <lineage>
        <taxon>Eukaryota</taxon>
        <taxon>Viridiplantae</taxon>
        <taxon>Streptophyta</taxon>
        <taxon>Embryophyta</taxon>
        <taxon>Tracheophyta</taxon>
        <taxon>Spermatophyta</taxon>
        <taxon>Magnoliopsida</taxon>
        <taxon>eudicotyledons</taxon>
        <taxon>Gunneridae</taxon>
        <taxon>Pentapetalae</taxon>
        <taxon>rosids</taxon>
        <taxon>malvids</taxon>
        <taxon>Malvales</taxon>
        <taxon>Malvaceae</taxon>
        <taxon>Malvoideae</taxon>
        <taxon>Gossypium</taxon>
    </lineage>
</organism>
<feature type="transmembrane region" description="Helical" evidence="1">
    <location>
        <begin position="6"/>
        <end position="25"/>
    </location>
</feature>
<keyword evidence="1" id="KW-1133">Transmembrane helix</keyword>